<sequence length="221" mass="24494">MMKLLCFISLALMLVSAGLSPGVTYCIFNDNENELKLGSPQGILHFFGVYQWSTGSNSPVQQWELVKPLTVLDSAVYAIMPITIMSIPSDLNVTGSLMTFNNTGIFLSANGRALQFVTIIPLKNDDNTIVELGTSEDLKFHWTINPVNSKLDQDDVFYTITYCRNMTSPRKKGQRFKLGAALLEMTTHGGNSRKLFQGPCVAVGHAASTSDYLLLMKYFFD</sequence>
<comment type="caution">
    <text evidence="2">The sequence shown here is derived from an EMBL/GenBank/DDBJ whole genome shotgun (WGS) entry which is preliminary data.</text>
</comment>
<name>A0AA39Q6A9_9AGAR</name>
<protein>
    <recommendedName>
        <fullName evidence="4">Ricin B lectin domain-containing protein</fullName>
    </recommendedName>
</protein>
<reference evidence="2" key="1">
    <citation type="submission" date="2023-06" db="EMBL/GenBank/DDBJ databases">
        <authorList>
            <consortium name="Lawrence Berkeley National Laboratory"/>
            <person name="Ahrendt S."/>
            <person name="Sahu N."/>
            <person name="Indic B."/>
            <person name="Wong-Bajracharya J."/>
            <person name="Merenyi Z."/>
            <person name="Ke H.-M."/>
            <person name="Monk M."/>
            <person name="Kocsube S."/>
            <person name="Drula E."/>
            <person name="Lipzen A."/>
            <person name="Balint B."/>
            <person name="Henrissat B."/>
            <person name="Andreopoulos B."/>
            <person name="Martin F.M."/>
            <person name="Harder C.B."/>
            <person name="Rigling D."/>
            <person name="Ford K.L."/>
            <person name="Foster G.D."/>
            <person name="Pangilinan J."/>
            <person name="Papanicolaou A."/>
            <person name="Barry K."/>
            <person name="LaButti K."/>
            <person name="Viragh M."/>
            <person name="Koriabine M."/>
            <person name="Yan M."/>
            <person name="Riley R."/>
            <person name="Champramary S."/>
            <person name="Plett K.L."/>
            <person name="Tsai I.J."/>
            <person name="Slot J."/>
            <person name="Sipos G."/>
            <person name="Plett J."/>
            <person name="Nagy L.G."/>
            <person name="Grigoriev I.V."/>
        </authorList>
    </citation>
    <scope>NUCLEOTIDE SEQUENCE</scope>
    <source>
        <strain evidence="2">HWK02</strain>
    </source>
</reference>
<dbReference type="EMBL" id="JAUEPU010000014">
    <property type="protein sequence ID" value="KAK0496975.1"/>
    <property type="molecule type" value="Genomic_DNA"/>
</dbReference>
<keyword evidence="1" id="KW-0732">Signal</keyword>
<feature type="signal peptide" evidence="1">
    <location>
        <begin position="1"/>
        <end position="17"/>
    </location>
</feature>
<evidence type="ECO:0000313" key="3">
    <source>
        <dbReference type="Proteomes" id="UP001175228"/>
    </source>
</evidence>
<evidence type="ECO:0000256" key="1">
    <source>
        <dbReference type="SAM" id="SignalP"/>
    </source>
</evidence>
<organism evidence="2 3">
    <name type="scientific">Armillaria luteobubalina</name>
    <dbReference type="NCBI Taxonomy" id="153913"/>
    <lineage>
        <taxon>Eukaryota</taxon>
        <taxon>Fungi</taxon>
        <taxon>Dikarya</taxon>
        <taxon>Basidiomycota</taxon>
        <taxon>Agaricomycotina</taxon>
        <taxon>Agaricomycetes</taxon>
        <taxon>Agaricomycetidae</taxon>
        <taxon>Agaricales</taxon>
        <taxon>Marasmiineae</taxon>
        <taxon>Physalacriaceae</taxon>
        <taxon>Armillaria</taxon>
    </lineage>
</organism>
<dbReference type="AlphaFoldDB" id="A0AA39Q6A9"/>
<keyword evidence="3" id="KW-1185">Reference proteome</keyword>
<gene>
    <name evidence="2" type="ORF">EDD18DRAFT_1105276</name>
</gene>
<evidence type="ECO:0000313" key="2">
    <source>
        <dbReference type="EMBL" id="KAK0496975.1"/>
    </source>
</evidence>
<accession>A0AA39Q6A9</accession>
<evidence type="ECO:0008006" key="4">
    <source>
        <dbReference type="Google" id="ProtNLM"/>
    </source>
</evidence>
<dbReference type="Proteomes" id="UP001175228">
    <property type="component" value="Unassembled WGS sequence"/>
</dbReference>
<proteinExistence type="predicted"/>
<feature type="chain" id="PRO_5041455015" description="Ricin B lectin domain-containing protein" evidence="1">
    <location>
        <begin position="18"/>
        <end position="221"/>
    </location>
</feature>